<accession>A0AAX6G545</accession>
<keyword evidence="2" id="KW-1185">Reference proteome</keyword>
<reference evidence="1" key="1">
    <citation type="journal article" date="2023" name="GigaByte">
        <title>Genome assembly of the bearded iris, Iris pallida Lam.</title>
        <authorList>
            <person name="Bruccoleri R.E."/>
            <person name="Oakeley E.J."/>
            <person name="Faust A.M.E."/>
            <person name="Altorfer M."/>
            <person name="Dessus-Babus S."/>
            <person name="Burckhardt D."/>
            <person name="Oertli M."/>
            <person name="Naumann U."/>
            <person name="Petersen F."/>
            <person name="Wong J."/>
        </authorList>
    </citation>
    <scope>NUCLEOTIDE SEQUENCE</scope>
    <source>
        <strain evidence="1">GSM-AAB239-AS_SAM_17_03QT</strain>
    </source>
</reference>
<proteinExistence type="predicted"/>
<gene>
    <name evidence="1" type="ORF">M6B38_383625</name>
</gene>
<reference evidence="1" key="2">
    <citation type="submission" date="2023-04" db="EMBL/GenBank/DDBJ databases">
        <authorList>
            <person name="Bruccoleri R.E."/>
            <person name="Oakeley E.J."/>
            <person name="Faust A.-M."/>
            <person name="Dessus-Babus S."/>
            <person name="Altorfer M."/>
            <person name="Burckhardt D."/>
            <person name="Oertli M."/>
            <person name="Naumann U."/>
            <person name="Petersen F."/>
            <person name="Wong J."/>
        </authorList>
    </citation>
    <scope>NUCLEOTIDE SEQUENCE</scope>
    <source>
        <strain evidence="1">GSM-AAB239-AS_SAM_17_03QT</strain>
        <tissue evidence="1">Leaf</tissue>
    </source>
</reference>
<protein>
    <submittedName>
        <fullName evidence="1">Inactive poly [ADP-ribose] polymerase RCD1</fullName>
    </submittedName>
</protein>
<name>A0AAX6G545_IRIPA</name>
<sequence length="145" mass="16368">MVLLDSIDASGASSNVTGCHRAVKKKHTLSQFGLVRAKGRSTDGLQPLIFLFDSSLDLNTRYGLNGPPQKSGSGLMTSQRPCCKMFRTSHMTADGKMVLHLVDLRKFHHHPGCLSQCCLLKFQLKYLLKTWIWLMFIMKLSREEK</sequence>
<comment type="caution">
    <text evidence="1">The sequence shown here is derived from an EMBL/GenBank/DDBJ whole genome shotgun (WGS) entry which is preliminary data.</text>
</comment>
<evidence type="ECO:0000313" key="2">
    <source>
        <dbReference type="Proteomes" id="UP001140949"/>
    </source>
</evidence>
<organism evidence="1 2">
    <name type="scientific">Iris pallida</name>
    <name type="common">Sweet iris</name>
    <dbReference type="NCBI Taxonomy" id="29817"/>
    <lineage>
        <taxon>Eukaryota</taxon>
        <taxon>Viridiplantae</taxon>
        <taxon>Streptophyta</taxon>
        <taxon>Embryophyta</taxon>
        <taxon>Tracheophyta</taxon>
        <taxon>Spermatophyta</taxon>
        <taxon>Magnoliopsida</taxon>
        <taxon>Liliopsida</taxon>
        <taxon>Asparagales</taxon>
        <taxon>Iridaceae</taxon>
        <taxon>Iridoideae</taxon>
        <taxon>Irideae</taxon>
        <taxon>Iris</taxon>
    </lineage>
</organism>
<dbReference type="EMBL" id="JANAVB010022855">
    <property type="protein sequence ID" value="KAJ6823438.1"/>
    <property type="molecule type" value="Genomic_DNA"/>
</dbReference>
<evidence type="ECO:0000313" key="1">
    <source>
        <dbReference type="EMBL" id="KAJ6823438.1"/>
    </source>
</evidence>
<dbReference type="Proteomes" id="UP001140949">
    <property type="component" value="Unassembled WGS sequence"/>
</dbReference>
<dbReference type="AlphaFoldDB" id="A0AAX6G545"/>